<organism evidence="2 3">
    <name type="scientific">Piscinibacter koreensis</name>
    <dbReference type="NCBI Taxonomy" id="2742824"/>
    <lineage>
        <taxon>Bacteria</taxon>
        <taxon>Pseudomonadati</taxon>
        <taxon>Pseudomonadota</taxon>
        <taxon>Betaproteobacteria</taxon>
        <taxon>Burkholderiales</taxon>
        <taxon>Sphaerotilaceae</taxon>
        <taxon>Piscinibacter</taxon>
    </lineage>
</organism>
<dbReference type="PANTHER" id="PTHR43685">
    <property type="entry name" value="GLYCOSYLTRANSFERASE"/>
    <property type="match status" value="1"/>
</dbReference>
<dbReference type="RefSeq" id="WP_176071020.1">
    <property type="nucleotide sequence ID" value="NZ_JABWMJ010000011.1"/>
</dbReference>
<gene>
    <name evidence="2" type="ORF">HQN59_20710</name>
</gene>
<feature type="domain" description="Glycosyltransferase 2-like" evidence="1">
    <location>
        <begin position="3"/>
        <end position="111"/>
    </location>
</feature>
<evidence type="ECO:0000313" key="2">
    <source>
        <dbReference type="EMBL" id="NUZ08185.1"/>
    </source>
</evidence>
<dbReference type="InterPro" id="IPR001173">
    <property type="entry name" value="Glyco_trans_2-like"/>
</dbReference>
<reference evidence="2 3" key="1">
    <citation type="submission" date="2020-06" db="EMBL/GenBank/DDBJ databases">
        <title>Schlegella sp. ID0723 isolated from air conditioner.</title>
        <authorList>
            <person name="Kim D.Y."/>
            <person name="Kim D.-U."/>
        </authorList>
    </citation>
    <scope>NUCLEOTIDE SEQUENCE [LARGE SCALE GENOMIC DNA]</scope>
    <source>
        <strain evidence="2 3">ID0723</strain>
    </source>
</reference>
<keyword evidence="3" id="KW-1185">Reference proteome</keyword>
<proteinExistence type="predicted"/>
<keyword evidence="2" id="KW-0808">Transferase</keyword>
<dbReference type="Proteomes" id="UP000529637">
    <property type="component" value="Unassembled WGS sequence"/>
</dbReference>
<dbReference type="GO" id="GO:0016740">
    <property type="term" value="F:transferase activity"/>
    <property type="evidence" value="ECO:0007669"/>
    <property type="project" value="UniProtKB-KW"/>
</dbReference>
<dbReference type="Gene3D" id="3.90.550.10">
    <property type="entry name" value="Spore Coat Polysaccharide Biosynthesis Protein SpsA, Chain A"/>
    <property type="match status" value="1"/>
</dbReference>
<dbReference type="CDD" id="cd00761">
    <property type="entry name" value="Glyco_tranf_GTA_type"/>
    <property type="match status" value="1"/>
</dbReference>
<evidence type="ECO:0000313" key="3">
    <source>
        <dbReference type="Proteomes" id="UP000529637"/>
    </source>
</evidence>
<protein>
    <submittedName>
        <fullName evidence="2">Glycosyltransferase family 2 protein</fullName>
    </submittedName>
</protein>
<dbReference type="Pfam" id="PF00535">
    <property type="entry name" value="Glycos_transf_2"/>
    <property type="match status" value="1"/>
</dbReference>
<dbReference type="EMBL" id="JABWMJ010000011">
    <property type="protein sequence ID" value="NUZ08185.1"/>
    <property type="molecule type" value="Genomic_DNA"/>
</dbReference>
<dbReference type="InterPro" id="IPR050834">
    <property type="entry name" value="Glycosyltransf_2"/>
</dbReference>
<dbReference type="PANTHER" id="PTHR43685:SF11">
    <property type="entry name" value="GLYCOSYLTRANSFERASE TAGX-RELATED"/>
    <property type="match status" value="1"/>
</dbReference>
<dbReference type="AlphaFoldDB" id="A0A7Y6NRV2"/>
<evidence type="ECO:0000259" key="1">
    <source>
        <dbReference type="Pfam" id="PF00535"/>
    </source>
</evidence>
<accession>A0A7Y6NRV2</accession>
<sequence>MLSVLIPSYNHASYIEQAIDSARRISVPGKRIVIIDDASTDETAAVIEENLRRHGAEGIDFIRKPQNRGAIDSVLTFLAMCRTEYVYFMASDDIAIGDGVGRLVAMLEARNSLQFVIGGGSNLLPDGTTTPLYGRKHARLFGHPPEALVEALFLTDPSPLLCQSSVFRLRAIEAVNGFDPALVADDFTLFTRLFKRFHHRGVDFEFAPEVDCVRYRHHGSNSYRNLPRQASSHRQVILANSPERLRTKAAGYKLAFFALVAAKRRDRRSLLQIARMTTLSESPWFVIGLFANAINWLRLR</sequence>
<dbReference type="SUPFAM" id="SSF53448">
    <property type="entry name" value="Nucleotide-diphospho-sugar transferases"/>
    <property type="match status" value="1"/>
</dbReference>
<comment type="caution">
    <text evidence="2">The sequence shown here is derived from an EMBL/GenBank/DDBJ whole genome shotgun (WGS) entry which is preliminary data.</text>
</comment>
<name>A0A7Y6NRV2_9BURK</name>
<dbReference type="InterPro" id="IPR029044">
    <property type="entry name" value="Nucleotide-diphossugar_trans"/>
</dbReference>